<evidence type="ECO:0000256" key="8">
    <source>
        <dbReference type="SAM" id="Phobius"/>
    </source>
</evidence>
<keyword evidence="3 8" id="KW-0812">Transmembrane</keyword>
<dbReference type="PANTHER" id="PTHR32361">
    <property type="entry name" value="FERRIC/CUPRIC REDUCTASE TRANSMEMBRANE COMPONENT"/>
    <property type="match status" value="1"/>
</dbReference>
<dbReference type="GO" id="GO:0006826">
    <property type="term" value="P:iron ion transport"/>
    <property type="evidence" value="ECO:0007669"/>
    <property type="project" value="TreeGrafter"/>
</dbReference>
<dbReference type="AlphaFoldDB" id="A0A6A6UKY6"/>
<feature type="transmembrane region" description="Helical" evidence="8">
    <location>
        <begin position="277"/>
        <end position="296"/>
    </location>
</feature>
<evidence type="ECO:0000256" key="1">
    <source>
        <dbReference type="ARBA" id="ARBA00004141"/>
    </source>
</evidence>
<keyword evidence="2" id="KW-0813">Transport</keyword>
<feature type="transmembrane region" description="Helical" evidence="8">
    <location>
        <begin position="419"/>
        <end position="437"/>
    </location>
</feature>
<evidence type="ECO:0000256" key="3">
    <source>
        <dbReference type="ARBA" id="ARBA00022692"/>
    </source>
</evidence>
<dbReference type="OrthoDB" id="167398at2759"/>
<evidence type="ECO:0000256" key="5">
    <source>
        <dbReference type="ARBA" id="ARBA00023065"/>
    </source>
</evidence>
<dbReference type="Proteomes" id="UP000799302">
    <property type="component" value="Unassembled WGS sequence"/>
</dbReference>
<sequence length="693" mass="77690">MFIATIAQLFLVASVTARSAHFQGLIGFPHDLNELSCATDCFDTIAFNPLSCTPTPRGPPKGRREPITPPKCFASNPPFLSTLAWCVKTKCSGEEVWKIEKWWHQHAATPKIFPTPPVPKLTYQESLASIKEPPTKVLASENILINQTMLFNNQKYVLNVHTSASHEEMGQASSKAAISIAVLSLGFPVILTFLWYFFPIPKPVLSKIYGTFIYPAMIRNKRRVPLPFSIGYAPTYGEGIYIVIIIFANVLAAGIGFKSFSPSTNYPQPSGWEIAVYFGNRCGMLALVNFMILALFAGRNNILLRITNWPHATYLLLHRWIAYCCIMEAVLHSIVWVSRATLSTHNHSQRVRATYWQWGIVGTLSFSLIFMTSILPIRQRMYELFLAGHVILAAAALLAVWQHIWYKYTRDLGSHGYEIFIYFTLAFWVLDHVMRVLRIAKNGIGKAEITIVDDDYIQIDVRNIEVEGHVYLYFPTLSWRVWENHPFSVYASALPDQSKSPNPNSPRESEKSSFSEDIEKRPGGLQIETVTQTIQPGTLIPGFSLLVRGMGGTTRHLRNRKSLVVLVEGSYHCPKPPPPHCRLIAIAGGVGITAVLPTLRHHLGPKKLYWGCRTPALVDQVSPHLANIDKKLSVSQRLDLPAVLFQELQGPGVDVVVMVCGPSEMADEVRGIVSAYVRKGERHIILEDESFGW</sequence>
<dbReference type="InterPro" id="IPR013130">
    <property type="entry name" value="Fe3_Rdtase_TM_dom"/>
</dbReference>
<feature type="signal peptide" evidence="9">
    <location>
        <begin position="1"/>
        <end position="17"/>
    </location>
</feature>
<keyword evidence="4 8" id="KW-1133">Transmembrane helix</keyword>
<dbReference type="SUPFAM" id="SSF52343">
    <property type="entry name" value="Ferredoxin reductase-like, C-terminal NADP-linked domain"/>
    <property type="match status" value="1"/>
</dbReference>
<name>A0A6A6UKY6_9PEZI</name>
<protein>
    <recommendedName>
        <fullName evidence="10">Ferric oxidoreductase domain-containing protein</fullName>
    </recommendedName>
</protein>
<feature type="transmembrane region" description="Helical" evidence="8">
    <location>
        <begin position="316"/>
        <end position="335"/>
    </location>
</feature>
<dbReference type="EMBL" id="MU004232">
    <property type="protein sequence ID" value="KAF2672133.1"/>
    <property type="molecule type" value="Genomic_DNA"/>
</dbReference>
<evidence type="ECO:0000259" key="10">
    <source>
        <dbReference type="Pfam" id="PF01794"/>
    </source>
</evidence>
<feature type="transmembrane region" description="Helical" evidence="8">
    <location>
        <begin position="355"/>
        <end position="377"/>
    </location>
</feature>
<dbReference type="Gene3D" id="3.40.50.80">
    <property type="entry name" value="Nucleotide-binding domain of ferredoxin-NADP reductase (FNR) module"/>
    <property type="match status" value="1"/>
</dbReference>
<dbReference type="GO" id="GO:0000293">
    <property type="term" value="F:ferric-chelate reductase activity"/>
    <property type="evidence" value="ECO:0007669"/>
    <property type="project" value="TreeGrafter"/>
</dbReference>
<dbReference type="Pfam" id="PF01794">
    <property type="entry name" value="Ferric_reduct"/>
    <property type="match status" value="1"/>
</dbReference>
<evidence type="ECO:0000256" key="2">
    <source>
        <dbReference type="ARBA" id="ARBA00022448"/>
    </source>
</evidence>
<feature type="region of interest" description="Disordered" evidence="7">
    <location>
        <begin position="495"/>
        <end position="518"/>
    </location>
</feature>
<accession>A0A6A6UKY6</accession>
<comment type="subcellular location">
    <subcellularLocation>
        <location evidence="1">Membrane</location>
        <topology evidence="1">Multi-pass membrane protein</topology>
    </subcellularLocation>
</comment>
<feature type="compositionally biased region" description="Basic and acidic residues" evidence="7">
    <location>
        <begin position="507"/>
        <end position="518"/>
    </location>
</feature>
<organism evidence="11 12">
    <name type="scientific">Microthyrium microscopicum</name>
    <dbReference type="NCBI Taxonomy" id="703497"/>
    <lineage>
        <taxon>Eukaryota</taxon>
        <taxon>Fungi</taxon>
        <taxon>Dikarya</taxon>
        <taxon>Ascomycota</taxon>
        <taxon>Pezizomycotina</taxon>
        <taxon>Dothideomycetes</taxon>
        <taxon>Dothideomycetes incertae sedis</taxon>
        <taxon>Microthyriales</taxon>
        <taxon>Microthyriaceae</taxon>
        <taxon>Microthyrium</taxon>
    </lineage>
</organism>
<evidence type="ECO:0000256" key="9">
    <source>
        <dbReference type="SAM" id="SignalP"/>
    </source>
</evidence>
<keyword evidence="5" id="KW-0406">Ion transport</keyword>
<evidence type="ECO:0000313" key="12">
    <source>
        <dbReference type="Proteomes" id="UP000799302"/>
    </source>
</evidence>
<evidence type="ECO:0000313" key="11">
    <source>
        <dbReference type="EMBL" id="KAF2672133.1"/>
    </source>
</evidence>
<feature type="transmembrane region" description="Helical" evidence="8">
    <location>
        <begin position="176"/>
        <end position="198"/>
    </location>
</feature>
<dbReference type="GO" id="GO:0006879">
    <property type="term" value="P:intracellular iron ion homeostasis"/>
    <property type="evidence" value="ECO:0007669"/>
    <property type="project" value="TreeGrafter"/>
</dbReference>
<keyword evidence="9" id="KW-0732">Signal</keyword>
<evidence type="ECO:0000256" key="6">
    <source>
        <dbReference type="ARBA" id="ARBA00023136"/>
    </source>
</evidence>
<feature type="domain" description="Ferric oxidoreductase" evidence="10">
    <location>
        <begin position="282"/>
        <end position="400"/>
    </location>
</feature>
<gene>
    <name evidence="11" type="ORF">BT63DRAFT_445999</name>
</gene>
<keyword evidence="6 8" id="KW-0472">Membrane</keyword>
<reference evidence="11" key="1">
    <citation type="journal article" date="2020" name="Stud. Mycol.">
        <title>101 Dothideomycetes genomes: a test case for predicting lifestyles and emergence of pathogens.</title>
        <authorList>
            <person name="Haridas S."/>
            <person name="Albert R."/>
            <person name="Binder M."/>
            <person name="Bloem J."/>
            <person name="Labutti K."/>
            <person name="Salamov A."/>
            <person name="Andreopoulos B."/>
            <person name="Baker S."/>
            <person name="Barry K."/>
            <person name="Bills G."/>
            <person name="Bluhm B."/>
            <person name="Cannon C."/>
            <person name="Castanera R."/>
            <person name="Culley D."/>
            <person name="Daum C."/>
            <person name="Ezra D."/>
            <person name="Gonzalez J."/>
            <person name="Henrissat B."/>
            <person name="Kuo A."/>
            <person name="Liang C."/>
            <person name="Lipzen A."/>
            <person name="Lutzoni F."/>
            <person name="Magnuson J."/>
            <person name="Mondo S."/>
            <person name="Nolan M."/>
            <person name="Ohm R."/>
            <person name="Pangilinan J."/>
            <person name="Park H.-J."/>
            <person name="Ramirez L."/>
            <person name="Alfaro M."/>
            <person name="Sun H."/>
            <person name="Tritt A."/>
            <person name="Yoshinaga Y."/>
            <person name="Zwiers L.-H."/>
            <person name="Turgeon B."/>
            <person name="Goodwin S."/>
            <person name="Spatafora J."/>
            <person name="Crous P."/>
            <person name="Grigoriev I."/>
        </authorList>
    </citation>
    <scope>NUCLEOTIDE SEQUENCE</scope>
    <source>
        <strain evidence="11">CBS 115976</strain>
    </source>
</reference>
<dbReference type="CDD" id="cd06186">
    <property type="entry name" value="NOX_Duox_like_FAD_NADP"/>
    <property type="match status" value="1"/>
</dbReference>
<evidence type="ECO:0000256" key="4">
    <source>
        <dbReference type="ARBA" id="ARBA00022989"/>
    </source>
</evidence>
<keyword evidence="12" id="KW-1185">Reference proteome</keyword>
<dbReference type="InterPro" id="IPR039261">
    <property type="entry name" value="FNR_nucleotide-bd"/>
</dbReference>
<feature type="transmembrane region" description="Helical" evidence="8">
    <location>
        <begin position="384"/>
        <end position="404"/>
    </location>
</feature>
<dbReference type="InterPro" id="IPR051410">
    <property type="entry name" value="Ferric/Cupric_Reductase"/>
</dbReference>
<dbReference type="PANTHER" id="PTHR32361:SF9">
    <property type="entry name" value="FERRIC REDUCTASE TRANSMEMBRANE COMPONENT 3-RELATED"/>
    <property type="match status" value="1"/>
</dbReference>
<evidence type="ECO:0000256" key="7">
    <source>
        <dbReference type="SAM" id="MobiDB-lite"/>
    </source>
</evidence>
<dbReference type="GO" id="GO:0015677">
    <property type="term" value="P:copper ion import"/>
    <property type="evidence" value="ECO:0007669"/>
    <property type="project" value="TreeGrafter"/>
</dbReference>
<proteinExistence type="predicted"/>
<feature type="compositionally biased region" description="Polar residues" evidence="7">
    <location>
        <begin position="495"/>
        <end position="506"/>
    </location>
</feature>
<dbReference type="GO" id="GO:0005886">
    <property type="term" value="C:plasma membrane"/>
    <property type="evidence" value="ECO:0007669"/>
    <property type="project" value="TreeGrafter"/>
</dbReference>
<feature type="chain" id="PRO_5025444359" description="Ferric oxidoreductase domain-containing protein" evidence="9">
    <location>
        <begin position="18"/>
        <end position="693"/>
    </location>
</feature>